<accession>A0A9P7SLJ9</accession>
<dbReference type="PROSITE" id="PS50097">
    <property type="entry name" value="BTB"/>
    <property type="match status" value="1"/>
</dbReference>
<dbReference type="SUPFAM" id="SSF54695">
    <property type="entry name" value="POZ domain"/>
    <property type="match status" value="1"/>
</dbReference>
<evidence type="ECO:0000313" key="3">
    <source>
        <dbReference type="EMBL" id="KAG5961940.1"/>
    </source>
</evidence>
<sequence>MTPDAASFTSFDTLDILQNFPSSNHTFGRLRRSLRKHFTFLAYRFRAVKAIGITKEINAMNSTSKMKASPYEEIIAFKPFKFLVGKEEKEIYMHSALVAKWSKVLDKMMNSPFIEGQQGYAVLADEDVKTIAAFAEFVYTGDYHLSSDESSPDSPKPHSTAACKDSDKELGRPLNDHWDAFATSKEYGYQGPPINSVTPSYRCTKCRYTWNHYTKQCPSCAFRVRGPQAPPAPVLNPGSMRTDYSEFFIAHAKVFAFADCYGIDALMDLSMRRLHQALCGFRLSKTRVGDILALVRFCYERPGPEKLKRLVASYSAAIMDPGVSNLMPDCFQELLKERGDFAADMAWFLASRAAGSTKC</sequence>
<name>A0A9P7SLJ9_9HYPO</name>
<dbReference type="PANTHER" id="PTHR47843:SF2">
    <property type="entry name" value="BTB DOMAIN-CONTAINING PROTEIN"/>
    <property type="match status" value="1"/>
</dbReference>
<comment type="caution">
    <text evidence="3">The sequence shown here is derived from an EMBL/GenBank/DDBJ whole genome shotgun (WGS) entry which is preliminary data.</text>
</comment>
<proteinExistence type="predicted"/>
<dbReference type="AlphaFoldDB" id="A0A9P7SLJ9"/>
<protein>
    <recommendedName>
        <fullName evidence="2">BTB domain-containing protein</fullName>
    </recommendedName>
</protein>
<evidence type="ECO:0000256" key="1">
    <source>
        <dbReference type="SAM" id="MobiDB-lite"/>
    </source>
</evidence>
<dbReference type="EMBL" id="SRPS01000235">
    <property type="protein sequence ID" value="KAG5961940.1"/>
    <property type="molecule type" value="Genomic_DNA"/>
</dbReference>
<dbReference type="Gene3D" id="3.30.710.10">
    <property type="entry name" value="Potassium Channel Kv1.1, Chain A"/>
    <property type="match status" value="1"/>
</dbReference>
<organism evidence="3 4">
    <name type="scientific">Claviceps arundinis</name>
    <dbReference type="NCBI Taxonomy" id="1623583"/>
    <lineage>
        <taxon>Eukaryota</taxon>
        <taxon>Fungi</taxon>
        <taxon>Dikarya</taxon>
        <taxon>Ascomycota</taxon>
        <taxon>Pezizomycotina</taxon>
        <taxon>Sordariomycetes</taxon>
        <taxon>Hypocreomycetidae</taxon>
        <taxon>Hypocreales</taxon>
        <taxon>Clavicipitaceae</taxon>
        <taxon>Claviceps</taxon>
    </lineage>
</organism>
<reference evidence="3" key="1">
    <citation type="journal article" date="2020" name="bioRxiv">
        <title>Whole genome comparisons of ergot fungi reveals the divergence and evolution of species within the genus Claviceps are the result of varying mechanisms driving genome evolution and host range expansion.</title>
        <authorList>
            <person name="Wyka S.A."/>
            <person name="Mondo S.J."/>
            <person name="Liu M."/>
            <person name="Dettman J."/>
            <person name="Nalam V."/>
            <person name="Broders K.D."/>
        </authorList>
    </citation>
    <scope>NUCLEOTIDE SEQUENCE</scope>
    <source>
        <strain evidence="3">CCC 1102</strain>
    </source>
</reference>
<dbReference type="Proteomes" id="UP000784919">
    <property type="component" value="Unassembled WGS sequence"/>
</dbReference>
<dbReference type="OrthoDB" id="9997739at2759"/>
<dbReference type="InterPro" id="IPR000210">
    <property type="entry name" value="BTB/POZ_dom"/>
</dbReference>
<feature type="compositionally biased region" description="Low complexity" evidence="1">
    <location>
        <begin position="148"/>
        <end position="159"/>
    </location>
</feature>
<dbReference type="PANTHER" id="PTHR47843">
    <property type="entry name" value="BTB DOMAIN-CONTAINING PROTEIN-RELATED"/>
    <property type="match status" value="1"/>
</dbReference>
<evidence type="ECO:0000259" key="2">
    <source>
        <dbReference type="PROSITE" id="PS50097"/>
    </source>
</evidence>
<feature type="region of interest" description="Disordered" evidence="1">
    <location>
        <begin position="147"/>
        <end position="170"/>
    </location>
</feature>
<dbReference type="InterPro" id="IPR011333">
    <property type="entry name" value="SKP1/BTB/POZ_sf"/>
</dbReference>
<gene>
    <name evidence="3" type="ORF">E4U56_003613</name>
</gene>
<evidence type="ECO:0000313" key="4">
    <source>
        <dbReference type="Proteomes" id="UP000784919"/>
    </source>
</evidence>
<feature type="domain" description="BTB" evidence="2">
    <location>
        <begin position="78"/>
        <end position="147"/>
    </location>
</feature>